<dbReference type="RefSeq" id="WP_274691301.1">
    <property type="nucleotide sequence ID" value="NZ_JAPMOU010000048.1"/>
</dbReference>
<evidence type="ECO:0000313" key="2">
    <source>
        <dbReference type="EMBL" id="MDE1464991.1"/>
    </source>
</evidence>
<keyword evidence="1" id="KW-1133">Transmembrane helix</keyword>
<proteinExistence type="predicted"/>
<dbReference type="Proteomes" id="UP001528823">
    <property type="component" value="Unassembled WGS sequence"/>
</dbReference>
<keyword evidence="3" id="KW-1185">Reference proteome</keyword>
<evidence type="ECO:0000256" key="1">
    <source>
        <dbReference type="SAM" id="Phobius"/>
    </source>
</evidence>
<keyword evidence="1" id="KW-0472">Membrane</keyword>
<comment type="caution">
    <text evidence="2">The sequence shown here is derived from an EMBL/GenBank/DDBJ whole genome shotgun (WGS) entry which is preliminary data.</text>
</comment>
<keyword evidence="1" id="KW-0812">Transmembrane</keyword>
<dbReference type="EMBL" id="JAPMOU010000048">
    <property type="protein sequence ID" value="MDE1464991.1"/>
    <property type="molecule type" value="Genomic_DNA"/>
</dbReference>
<gene>
    <name evidence="2" type="ORF">ORQ98_23790</name>
</gene>
<reference evidence="2 3" key="1">
    <citation type="submission" date="2022-11" db="EMBL/GenBank/DDBJ databases">
        <title>Spartinivicinus poritis sp. nov., isolated from scleractinian coral Porites lutea.</title>
        <authorList>
            <person name="Zhang G."/>
            <person name="Cai L."/>
            <person name="Wei Q."/>
        </authorList>
    </citation>
    <scope>NUCLEOTIDE SEQUENCE [LARGE SCALE GENOMIC DNA]</scope>
    <source>
        <strain evidence="2 3">A2-2</strain>
    </source>
</reference>
<organism evidence="2 3">
    <name type="scientific">Spartinivicinus poritis</name>
    <dbReference type="NCBI Taxonomy" id="2994640"/>
    <lineage>
        <taxon>Bacteria</taxon>
        <taxon>Pseudomonadati</taxon>
        <taxon>Pseudomonadota</taxon>
        <taxon>Gammaproteobacteria</taxon>
        <taxon>Oceanospirillales</taxon>
        <taxon>Zooshikellaceae</taxon>
        <taxon>Spartinivicinus</taxon>
    </lineage>
</organism>
<feature type="transmembrane region" description="Helical" evidence="1">
    <location>
        <begin position="6"/>
        <end position="26"/>
    </location>
</feature>
<evidence type="ECO:0000313" key="3">
    <source>
        <dbReference type="Proteomes" id="UP001528823"/>
    </source>
</evidence>
<sequence>MISVWLLLITIAIIGCMAIIIFNSAAKRYTSSKQVTDCLQRSKHYDRRKNSKPIYYPFTDSEGNLVTSDRRSNKERRLASYY</sequence>
<accession>A0ABT5UF42</accession>
<protein>
    <submittedName>
        <fullName evidence="2">Uncharacterized protein</fullName>
    </submittedName>
</protein>
<name>A0ABT5UF42_9GAMM</name>